<evidence type="ECO:0000313" key="2">
    <source>
        <dbReference type="EMBL" id="CAI9099309.1"/>
    </source>
</evidence>
<name>A0AAV1CX41_OLDCO</name>
<dbReference type="EMBL" id="OX459120">
    <property type="protein sequence ID" value="CAI9099309.1"/>
    <property type="molecule type" value="Genomic_DNA"/>
</dbReference>
<evidence type="ECO:0000313" key="3">
    <source>
        <dbReference type="Proteomes" id="UP001161247"/>
    </source>
</evidence>
<accession>A0AAV1CX41</accession>
<reference evidence="2" key="1">
    <citation type="submission" date="2023-03" db="EMBL/GenBank/DDBJ databases">
        <authorList>
            <person name="Julca I."/>
        </authorList>
    </citation>
    <scope>NUCLEOTIDE SEQUENCE</scope>
</reference>
<protein>
    <submittedName>
        <fullName evidence="2">OLC1v1036104C1</fullName>
    </submittedName>
</protein>
<proteinExistence type="predicted"/>
<keyword evidence="3" id="KW-1185">Reference proteome</keyword>
<sequence length="228" mass="25809">MKEKELILVDLQPSPERSELGTANPNPLKPRNVFSVLQNSDARDNELPLTKATCDKVAVVSSDTLPATMITNRFIALETIDEVVNEVTSVEGEEHVEDTYVENAPTQHESQSDTVIFDISNEVLMLENLCPAALLSRIVSSFLLELLFDVGSGQFYFTENGTTTYQFAAERFATVYPEYTKRDQIGRTRRNNHWKVGRSLDRRKIHLISWDTIIGPGDPGWERKCFLD</sequence>
<gene>
    <name evidence="2" type="ORF">OLC1_LOCUS9359</name>
</gene>
<feature type="region of interest" description="Disordered" evidence="1">
    <location>
        <begin position="1"/>
        <end position="30"/>
    </location>
</feature>
<dbReference type="Proteomes" id="UP001161247">
    <property type="component" value="Chromosome 3"/>
</dbReference>
<dbReference type="AlphaFoldDB" id="A0AAV1CX41"/>
<organism evidence="2 3">
    <name type="scientific">Oldenlandia corymbosa var. corymbosa</name>
    <dbReference type="NCBI Taxonomy" id="529605"/>
    <lineage>
        <taxon>Eukaryota</taxon>
        <taxon>Viridiplantae</taxon>
        <taxon>Streptophyta</taxon>
        <taxon>Embryophyta</taxon>
        <taxon>Tracheophyta</taxon>
        <taxon>Spermatophyta</taxon>
        <taxon>Magnoliopsida</taxon>
        <taxon>eudicotyledons</taxon>
        <taxon>Gunneridae</taxon>
        <taxon>Pentapetalae</taxon>
        <taxon>asterids</taxon>
        <taxon>lamiids</taxon>
        <taxon>Gentianales</taxon>
        <taxon>Rubiaceae</taxon>
        <taxon>Rubioideae</taxon>
        <taxon>Spermacoceae</taxon>
        <taxon>Hedyotis-Oldenlandia complex</taxon>
        <taxon>Oldenlandia</taxon>
    </lineage>
</organism>
<evidence type="ECO:0000256" key="1">
    <source>
        <dbReference type="SAM" id="MobiDB-lite"/>
    </source>
</evidence>